<sequence>MARDWFRGRFHFSPRVQLKPPGARSTKTSHVNTFSDAMWTSLWALKESSDAFPPLKSATGGVVALWEITERAKYSRTDALDIALRTKEILDVIADSVPDGATIPPPMLKSIKAFTVILGEVRCNLEDIALTAWHSRVVHLRRNERTVQEMKAQLDDVYRDFLMSSALRVEAQQAKIAVQQAKQQTRTRLDISAATGRLSSDLSVLLFYSRFAVFLASP</sequence>
<keyword evidence="3" id="KW-1185">Reference proteome</keyword>
<dbReference type="CDD" id="cd21037">
    <property type="entry name" value="MLKL_NTD"/>
    <property type="match status" value="1"/>
</dbReference>
<reference evidence="2" key="1">
    <citation type="submission" date="2023-03" db="EMBL/GenBank/DDBJ databases">
        <title>Massive genome expansion in bonnet fungi (Mycena s.s.) driven by repeated elements and novel gene families across ecological guilds.</title>
        <authorList>
            <consortium name="Lawrence Berkeley National Laboratory"/>
            <person name="Harder C.B."/>
            <person name="Miyauchi S."/>
            <person name="Viragh M."/>
            <person name="Kuo A."/>
            <person name="Thoen E."/>
            <person name="Andreopoulos B."/>
            <person name="Lu D."/>
            <person name="Skrede I."/>
            <person name="Drula E."/>
            <person name="Henrissat B."/>
            <person name="Morin E."/>
            <person name="Kohler A."/>
            <person name="Barry K."/>
            <person name="LaButti K."/>
            <person name="Morin E."/>
            <person name="Salamov A."/>
            <person name="Lipzen A."/>
            <person name="Mereny Z."/>
            <person name="Hegedus B."/>
            <person name="Baldrian P."/>
            <person name="Stursova M."/>
            <person name="Weitz H."/>
            <person name="Taylor A."/>
            <person name="Grigoriev I.V."/>
            <person name="Nagy L.G."/>
            <person name="Martin F."/>
            <person name="Kauserud H."/>
        </authorList>
    </citation>
    <scope>NUCLEOTIDE SEQUENCE</scope>
    <source>
        <strain evidence="2">CBHHK182m</strain>
    </source>
</reference>
<evidence type="ECO:0000313" key="3">
    <source>
        <dbReference type="Proteomes" id="UP001215598"/>
    </source>
</evidence>
<dbReference type="EMBL" id="JARKIB010000480">
    <property type="protein sequence ID" value="KAJ7705070.1"/>
    <property type="molecule type" value="Genomic_DNA"/>
</dbReference>
<protein>
    <submittedName>
        <fullName evidence="2">Uncharacterized protein</fullName>
    </submittedName>
</protein>
<name>A0AAD7M7Y9_9AGAR</name>
<comment type="caution">
    <text evidence="2">The sequence shown here is derived from an EMBL/GenBank/DDBJ whole genome shotgun (WGS) entry which is preliminary data.</text>
</comment>
<dbReference type="InterPro" id="IPR059179">
    <property type="entry name" value="MLKL-like_MCAfunc"/>
</dbReference>
<accession>A0AAD7M7Y9</accession>
<feature type="coiled-coil region" evidence="1">
    <location>
        <begin position="140"/>
        <end position="184"/>
    </location>
</feature>
<keyword evidence="1" id="KW-0175">Coiled coil</keyword>
<dbReference type="AlphaFoldDB" id="A0AAD7M7Y9"/>
<evidence type="ECO:0000313" key="2">
    <source>
        <dbReference type="EMBL" id="KAJ7705070.1"/>
    </source>
</evidence>
<organism evidence="2 3">
    <name type="scientific">Mycena metata</name>
    <dbReference type="NCBI Taxonomy" id="1033252"/>
    <lineage>
        <taxon>Eukaryota</taxon>
        <taxon>Fungi</taxon>
        <taxon>Dikarya</taxon>
        <taxon>Basidiomycota</taxon>
        <taxon>Agaricomycotina</taxon>
        <taxon>Agaricomycetes</taxon>
        <taxon>Agaricomycetidae</taxon>
        <taxon>Agaricales</taxon>
        <taxon>Marasmiineae</taxon>
        <taxon>Mycenaceae</taxon>
        <taxon>Mycena</taxon>
    </lineage>
</organism>
<dbReference type="Proteomes" id="UP001215598">
    <property type="component" value="Unassembled WGS sequence"/>
</dbReference>
<proteinExistence type="predicted"/>
<gene>
    <name evidence="2" type="ORF">B0H16DRAFT_1901943</name>
</gene>
<evidence type="ECO:0000256" key="1">
    <source>
        <dbReference type="SAM" id="Coils"/>
    </source>
</evidence>